<protein>
    <submittedName>
        <fullName evidence="1">Hypothetical_protein</fullName>
    </submittedName>
</protein>
<accession>A0ABP1M6G8</accession>
<dbReference type="Proteomes" id="UP001642409">
    <property type="component" value="Unassembled WGS sequence"/>
</dbReference>
<sequence length="148" mass="16931">MITSSVRTHLYHSRITNEYHVPESLQTSYGALVILIVPLQKIMHIMLEARDRNVKLDLTNVRTSEDLYQEAVRIFQTKIMLLANGKIIKQCNDVFDALSQRCTIVKVVTLAKVDAVCMQTSFEQKLQNIVDCTMKNVQMNVRAFNASK</sequence>
<organism evidence="1 2">
    <name type="scientific">Hexamita inflata</name>
    <dbReference type="NCBI Taxonomy" id="28002"/>
    <lineage>
        <taxon>Eukaryota</taxon>
        <taxon>Metamonada</taxon>
        <taxon>Diplomonadida</taxon>
        <taxon>Hexamitidae</taxon>
        <taxon>Hexamitinae</taxon>
        <taxon>Hexamita</taxon>
    </lineage>
</organism>
<keyword evidence="2" id="KW-1185">Reference proteome</keyword>
<gene>
    <name evidence="1" type="ORF">HINF_LOCUS69801</name>
</gene>
<evidence type="ECO:0000313" key="2">
    <source>
        <dbReference type="Proteomes" id="UP001642409"/>
    </source>
</evidence>
<comment type="caution">
    <text evidence="1">The sequence shown here is derived from an EMBL/GenBank/DDBJ whole genome shotgun (WGS) entry which is preliminary data.</text>
</comment>
<dbReference type="EMBL" id="CAXDID020000514">
    <property type="protein sequence ID" value="CAL6098852.1"/>
    <property type="molecule type" value="Genomic_DNA"/>
</dbReference>
<name>A0ABP1M6G8_9EUKA</name>
<reference evidence="1 2" key="1">
    <citation type="submission" date="2024-07" db="EMBL/GenBank/DDBJ databases">
        <authorList>
            <person name="Akdeniz Z."/>
        </authorList>
    </citation>
    <scope>NUCLEOTIDE SEQUENCE [LARGE SCALE GENOMIC DNA]</scope>
</reference>
<evidence type="ECO:0000313" key="1">
    <source>
        <dbReference type="EMBL" id="CAL6098852.1"/>
    </source>
</evidence>
<proteinExistence type="predicted"/>